<evidence type="ECO:0000256" key="2">
    <source>
        <dbReference type="ARBA" id="ARBA00022737"/>
    </source>
</evidence>
<dbReference type="InterPro" id="IPR032675">
    <property type="entry name" value="LRR_dom_sf"/>
</dbReference>
<name>A0AAF0J802_9BASI</name>
<feature type="compositionally biased region" description="Basic and acidic residues" evidence="3">
    <location>
        <begin position="408"/>
        <end position="421"/>
    </location>
</feature>
<dbReference type="SMART" id="SM00369">
    <property type="entry name" value="LRR_TYP"/>
    <property type="match status" value="4"/>
</dbReference>
<feature type="compositionally biased region" description="Basic and acidic residues" evidence="3">
    <location>
        <begin position="8"/>
        <end position="24"/>
    </location>
</feature>
<evidence type="ECO:0000313" key="4">
    <source>
        <dbReference type="EMBL" id="WFD36269.1"/>
    </source>
</evidence>
<dbReference type="Gene3D" id="3.80.10.10">
    <property type="entry name" value="Ribonuclease Inhibitor"/>
    <property type="match status" value="2"/>
</dbReference>
<dbReference type="PANTHER" id="PTHR48051:SF46">
    <property type="entry name" value="LEUCINE RICH REPEAT-CONTAINING DOMAIN PROTEIN"/>
    <property type="match status" value="1"/>
</dbReference>
<dbReference type="PANTHER" id="PTHR48051">
    <property type="match status" value="1"/>
</dbReference>
<feature type="region of interest" description="Disordered" evidence="3">
    <location>
        <begin position="1"/>
        <end position="44"/>
    </location>
</feature>
<keyword evidence="1" id="KW-0433">Leucine-rich repeat</keyword>
<keyword evidence="5" id="KW-1185">Reference proteome</keyword>
<evidence type="ECO:0000313" key="5">
    <source>
        <dbReference type="Proteomes" id="UP001219933"/>
    </source>
</evidence>
<dbReference type="EMBL" id="CP119880">
    <property type="protein sequence ID" value="WFD36269.1"/>
    <property type="molecule type" value="Genomic_DNA"/>
</dbReference>
<feature type="compositionally biased region" description="Basic residues" evidence="3">
    <location>
        <begin position="377"/>
        <end position="388"/>
    </location>
</feature>
<evidence type="ECO:0000256" key="3">
    <source>
        <dbReference type="SAM" id="MobiDB-lite"/>
    </source>
</evidence>
<dbReference type="AlphaFoldDB" id="A0AAF0J802"/>
<accession>A0AAF0J802</accession>
<sequence>MPGRPKKSPRDPAPTEERAERIEPDAQDGGSSNDILQRTSLSFSGHPMPPVSAVAKTLAEFVHLRRLDLSNISTEDGQGLVSLDWLAKAASISRKKSKKDGQTPLAERLSWINLSGNDLGHQDALNGLEQMIALNVLTASHCMLHSLPPGLGAMNSLKALVLSHNEISKLPSVFPHLPELNTLVLSHNKIKSLPMTLPTSLPSLKKLSLSHNDIQGALPDFTVCVHLREVRLNGNTNLGALPEALGTWGRGVDGRAPGLVLLDVSDCGLDSRESVAPLLTSWNSGRKGLANLSIKSNSVAHDPAICNKIMAAHPTLRFLDNSRVHEPISKEAVNEQSAPPKERSIENKSRRVHARDDDADAPRTKRPRTNDDDEKKPRKRSGRGKKGRINAELERITARAGPPPDDSVPEHADTPREEAPARTKKTRRSKKNAAVELEMADDDPTIGLELAEHRPESAPVRRRTPSPEPKKTPVDTGIVKVVDVARKRQSAAPSVLARREDVSLGGW</sequence>
<dbReference type="Proteomes" id="UP001219933">
    <property type="component" value="Chromosome 4"/>
</dbReference>
<feature type="region of interest" description="Disordered" evidence="3">
    <location>
        <begin position="330"/>
        <end position="507"/>
    </location>
</feature>
<reference evidence="4" key="1">
    <citation type="submission" date="2023-03" db="EMBL/GenBank/DDBJ databases">
        <title>Mating type loci evolution in Malassezia.</title>
        <authorList>
            <person name="Coelho M.A."/>
        </authorList>
    </citation>
    <scope>NUCLEOTIDE SEQUENCE</scope>
    <source>
        <strain evidence="4">CBS 11721</strain>
    </source>
</reference>
<feature type="compositionally biased region" description="Polar residues" evidence="3">
    <location>
        <begin position="29"/>
        <end position="43"/>
    </location>
</feature>
<keyword evidence="2" id="KW-0677">Repeat</keyword>
<feature type="compositionally biased region" description="Basic residues" evidence="3">
    <location>
        <begin position="422"/>
        <end position="431"/>
    </location>
</feature>
<feature type="compositionally biased region" description="Basic and acidic residues" evidence="3">
    <location>
        <begin position="497"/>
        <end position="507"/>
    </location>
</feature>
<protein>
    <submittedName>
        <fullName evidence="4">Uncharacterized protein</fullName>
    </submittedName>
</protein>
<dbReference type="InterPro" id="IPR050216">
    <property type="entry name" value="LRR_domain-containing"/>
</dbReference>
<dbReference type="SUPFAM" id="SSF52047">
    <property type="entry name" value="RNI-like"/>
    <property type="match status" value="1"/>
</dbReference>
<dbReference type="PROSITE" id="PS51450">
    <property type="entry name" value="LRR"/>
    <property type="match status" value="2"/>
</dbReference>
<dbReference type="InterPro" id="IPR003591">
    <property type="entry name" value="Leu-rich_rpt_typical-subtyp"/>
</dbReference>
<dbReference type="GO" id="GO:0005737">
    <property type="term" value="C:cytoplasm"/>
    <property type="evidence" value="ECO:0007669"/>
    <property type="project" value="TreeGrafter"/>
</dbReference>
<gene>
    <name evidence="4" type="ORF">MCUN1_003147</name>
</gene>
<feature type="compositionally biased region" description="Basic and acidic residues" evidence="3">
    <location>
        <begin position="340"/>
        <end position="376"/>
    </location>
</feature>
<dbReference type="InterPro" id="IPR001611">
    <property type="entry name" value="Leu-rich_rpt"/>
</dbReference>
<organism evidence="4 5">
    <name type="scientific">Malassezia cuniculi</name>
    <dbReference type="NCBI Taxonomy" id="948313"/>
    <lineage>
        <taxon>Eukaryota</taxon>
        <taxon>Fungi</taxon>
        <taxon>Dikarya</taxon>
        <taxon>Basidiomycota</taxon>
        <taxon>Ustilaginomycotina</taxon>
        <taxon>Malasseziomycetes</taxon>
        <taxon>Malasseziales</taxon>
        <taxon>Malasseziaceae</taxon>
        <taxon>Malassezia</taxon>
    </lineage>
</organism>
<proteinExistence type="predicted"/>
<evidence type="ECO:0000256" key="1">
    <source>
        <dbReference type="ARBA" id="ARBA00022614"/>
    </source>
</evidence>
<dbReference type="Pfam" id="PF13855">
    <property type="entry name" value="LRR_8"/>
    <property type="match status" value="1"/>
</dbReference>